<dbReference type="InterPro" id="IPR019999">
    <property type="entry name" value="Anth_synth_I-like"/>
</dbReference>
<evidence type="ECO:0000313" key="5">
    <source>
        <dbReference type="EMBL" id="MCW3173842.1"/>
    </source>
</evidence>
<keyword evidence="6" id="KW-1185">Reference proteome</keyword>
<dbReference type="RefSeq" id="WP_264728170.1">
    <property type="nucleotide sequence ID" value="NZ_JAPDMX010000030.1"/>
</dbReference>
<protein>
    <recommendedName>
        <fullName evidence="1">aminodeoxychorismate synthase</fullName>
        <ecNumber evidence="1">2.6.1.85</ecNumber>
    </recommendedName>
</protein>
<evidence type="ECO:0000313" key="6">
    <source>
        <dbReference type="Proteomes" id="UP001163714"/>
    </source>
</evidence>
<evidence type="ECO:0000259" key="3">
    <source>
        <dbReference type="Pfam" id="PF00425"/>
    </source>
</evidence>
<gene>
    <name evidence="5" type="primary">pabB</name>
    <name evidence="5" type="ORF">OHT75_15285</name>
</gene>
<evidence type="ECO:0000256" key="1">
    <source>
        <dbReference type="ARBA" id="ARBA00013139"/>
    </source>
</evidence>
<evidence type="ECO:0000256" key="2">
    <source>
        <dbReference type="ARBA" id="ARBA00022679"/>
    </source>
</evidence>
<dbReference type="NCBIfam" id="TIGR00553">
    <property type="entry name" value="pabB"/>
    <property type="match status" value="1"/>
</dbReference>
<dbReference type="EC" id="2.6.1.85" evidence="1"/>
<dbReference type="InterPro" id="IPR005801">
    <property type="entry name" value="ADC_synthase"/>
</dbReference>
<reference evidence="5" key="1">
    <citation type="submission" date="2022-10" db="EMBL/GenBank/DDBJ databases">
        <title>Shewanella flava sp. nov, isolated from the estuary of the Fenhe River into the Yellow River.</title>
        <authorList>
            <person name="Li Y."/>
        </authorList>
    </citation>
    <scope>NUCLEOTIDE SEQUENCE</scope>
    <source>
        <strain evidence="5">FYR11-62</strain>
    </source>
</reference>
<feature type="domain" description="Chorismate-utilising enzyme C-terminal" evidence="3">
    <location>
        <begin position="213"/>
        <end position="466"/>
    </location>
</feature>
<proteinExistence type="predicted"/>
<dbReference type="SUPFAM" id="SSF56322">
    <property type="entry name" value="ADC synthase"/>
    <property type="match status" value="1"/>
</dbReference>
<dbReference type="PANTHER" id="PTHR11236">
    <property type="entry name" value="AMINOBENZOATE/ANTHRANILATE SYNTHASE"/>
    <property type="match status" value="1"/>
</dbReference>
<accession>A0ABT3ICQ3</accession>
<organism evidence="5 6">
    <name type="scientific">Shewanella subflava</name>
    <dbReference type="NCBI Taxonomy" id="2986476"/>
    <lineage>
        <taxon>Bacteria</taxon>
        <taxon>Pseudomonadati</taxon>
        <taxon>Pseudomonadota</taxon>
        <taxon>Gammaproteobacteria</taxon>
        <taxon>Alteromonadales</taxon>
        <taxon>Shewanellaceae</taxon>
        <taxon>Shewanella</taxon>
    </lineage>
</organism>
<dbReference type="InterPro" id="IPR015890">
    <property type="entry name" value="Chorismate_C"/>
</dbReference>
<dbReference type="Gene3D" id="3.60.120.10">
    <property type="entry name" value="Anthranilate synthase"/>
    <property type="match status" value="1"/>
</dbReference>
<feature type="domain" description="Anthranilate synthase component I N-terminal" evidence="4">
    <location>
        <begin position="22"/>
        <end position="168"/>
    </location>
</feature>
<keyword evidence="2 5" id="KW-0808">Transferase</keyword>
<dbReference type="PANTHER" id="PTHR11236:SF50">
    <property type="entry name" value="AMINODEOXYCHORISMATE SYNTHASE COMPONENT 1"/>
    <property type="match status" value="1"/>
</dbReference>
<sequence length="479" mass="53819">MKQRGDNPLTITPLMWAGSTQSLFESISHLPWAMLLDSANAQHQDARFDIIVVNPIATLVSRNGTVIFEAKDRTNQTLQPIFDKICHHLQATSLDPFAALKYCQQELYPVKQACKYPFSGGAVGAFSYDLGRSIEQLPSTATKDIDFNELNIGFYDQCLVYDYQQQSWSFIRYDNVDHDNPLVNFINKPSAPFIQSDQTAFCLTSEWRNQTHKQTYLNHFDRVQAYLLSGDCYQINLTQRFEADYQGDEWQAYKQLTQANKAPFSAFMRLPNHTVLSISPERFIQLAGDNIETKPIKGTLPRLNDEALDVLQADKLRCSEKDRAENVMIVDLLRNDIGKVAAAGSVKVPKLFDIESFPAVHHLVSTVTAQLASQYDASDLLKACFPGGSITGAPKIRAMQIIEELEPSRRSMYCGSIGYISQDGTMDTSITIRTLVTENNRIYCWAGGGVVADSNAEAEYQECFDKVSKILPLLQTTQQ</sequence>
<dbReference type="InterPro" id="IPR005802">
    <property type="entry name" value="ADC_synth_comp_1"/>
</dbReference>
<comment type="caution">
    <text evidence="5">The sequence shown here is derived from an EMBL/GenBank/DDBJ whole genome shotgun (WGS) entry which is preliminary data.</text>
</comment>
<keyword evidence="5" id="KW-0032">Aminotransferase</keyword>
<name>A0ABT3ICQ3_9GAMM</name>
<dbReference type="PRINTS" id="PR00095">
    <property type="entry name" value="ANTSNTHASEI"/>
</dbReference>
<dbReference type="InterPro" id="IPR006805">
    <property type="entry name" value="Anth_synth_I_N"/>
</dbReference>
<dbReference type="Pfam" id="PF00425">
    <property type="entry name" value="Chorismate_bind"/>
    <property type="match status" value="1"/>
</dbReference>
<dbReference type="Pfam" id="PF04715">
    <property type="entry name" value="Anth_synt_I_N"/>
    <property type="match status" value="1"/>
</dbReference>
<dbReference type="EMBL" id="JAPDMX010000030">
    <property type="protein sequence ID" value="MCW3173842.1"/>
    <property type="molecule type" value="Genomic_DNA"/>
</dbReference>
<dbReference type="GO" id="GO:0046820">
    <property type="term" value="F:4-amino-4-deoxychorismate synthase activity"/>
    <property type="evidence" value="ECO:0007669"/>
    <property type="project" value="UniProtKB-EC"/>
</dbReference>
<evidence type="ECO:0000259" key="4">
    <source>
        <dbReference type="Pfam" id="PF04715"/>
    </source>
</evidence>
<dbReference type="Proteomes" id="UP001163714">
    <property type="component" value="Unassembled WGS sequence"/>
</dbReference>